<dbReference type="InterPro" id="IPR001387">
    <property type="entry name" value="Cro/C1-type_HTH"/>
</dbReference>
<dbReference type="Gene3D" id="1.10.260.40">
    <property type="entry name" value="lambda repressor-like DNA-binding domains"/>
    <property type="match status" value="1"/>
</dbReference>
<dbReference type="Proteomes" id="UP000805614">
    <property type="component" value="Unassembled WGS sequence"/>
</dbReference>
<evidence type="ECO:0000256" key="1">
    <source>
        <dbReference type="SAM" id="MobiDB-lite"/>
    </source>
</evidence>
<organism evidence="2 3">
    <name type="scientific">Actinomadura alba</name>
    <dbReference type="NCBI Taxonomy" id="406431"/>
    <lineage>
        <taxon>Bacteria</taxon>
        <taxon>Bacillati</taxon>
        <taxon>Actinomycetota</taxon>
        <taxon>Actinomycetes</taxon>
        <taxon>Streptosporangiales</taxon>
        <taxon>Thermomonosporaceae</taxon>
        <taxon>Actinomadura</taxon>
    </lineage>
</organism>
<comment type="caution">
    <text evidence="2">The sequence shown here is derived from an EMBL/GenBank/DDBJ whole genome shotgun (WGS) entry which is preliminary data.</text>
</comment>
<dbReference type="InterPro" id="IPR010982">
    <property type="entry name" value="Lambda_DNA-bd_dom_sf"/>
</dbReference>
<dbReference type="RefSeq" id="WP_187243673.1">
    <property type="nucleotide sequence ID" value="NZ_BAAAOK010000013.1"/>
</dbReference>
<keyword evidence="3" id="KW-1185">Reference proteome</keyword>
<dbReference type="EMBL" id="JABVEC010000009">
    <property type="protein sequence ID" value="MBC6466660.1"/>
    <property type="molecule type" value="Genomic_DNA"/>
</dbReference>
<name>A0ABR7LQ99_9ACTN</name>
<evidence type="ECO:0000313" key="3">
    <source>
        <dbReference type="Proteomes" id="UP000805614"/>
    </source>
</evidence>
<accession>A0ABR7LQ99</accession>
<dbReference type="CDD" id="cd00093">
    <property type="entry name" value="HTH_XRE"/>
    <property type="match status" value="1"/>
</dbReference>
<protein>
    <submittedName>
        <fullName evidence="2">XRE family transcriptional regulator</fullName>
    </submittedName>
</protein>
<feature type="region of interest" description="Disordered" evidence="1">
    <location>
        <begin position="84"/>
        <end position="103"/>
    </location>
</feature>
<dbReference type="SUPFAM" id="SSF47413">
    <property type="entry name" value="lambda repressor-like DNA-binding domains"/>
    <property type="match status" value="1"/>
</dbReference>
<evidence type="ECO:0000313" key="2">
    <source>
        <dbReference type="EMBL" id="MBC6466660.1"/>
    </source>
</evidence>
<reference evidence="2 3" key="1">
    <citation type="submission" date="2020-06" db="EMBL/GenBank/DDBJ databases">
        <title>Actinomadura xiongansis sp. nov., isolated from soil of Baiyangdian.</title>
        <authorList>
            <person name="Zhang X."/>
        </authorList>
    </citation>
    <scope>NUCLEOTIDE SEQUENCE [LARGE SCALE GENOMIC DNA]</scope>
    <source>
        <strain evidence="2 3">HBUM206468</strain>
    </source>
</reference>
<sequence>MPADDKARLGARLRRERKDRGLVVEDLAEEFRKVAPERIRQRLPRLRDLQRMIRGWEAGEHNPGEQYRLLYCRAFDMDEQDLFAGDPATQDLSPSSSDDPHLGDPAPLDLMALAWTMGRLDQRMDRRAILQLAAALAATPALGVADPIDRITHALNRPSGLNEDMVNHLEARSIGFHRLEFVLPAHQIFRAILAHLSGITSLLEICTQDRLRKRLARTAGEAAVLGAWVAWDLDDFARATALYRVAELAAKEADDQAIVACSVIYQSFGARGAGAHIEARQKLAAAQHLLPKRGDLATRAWLMGREAEEAAASGDSSAKDMIEVATDMLADARPHSERSWTRCLESPRLDHMRMTIATHLRDEATVYENANELALLADDPAQKKTGRILASIGLALVSLGDVSEGIEFGARSLEAIRHSQAKYAMNRLSELDIALEPQGSIRSRELREGIHATRRELLSPHPST</sequence>
<gene>
    <name evidence="2" type="ORF">HKK74_14265</name>
</gene>
<proteinExistence type="predicted"/>